<accession>A0ABW8MYZ7</accession>
<evidence type="ECO:0000313" key="2">
    <source>
        <dbReference type="Proteomes" id="UP001620514"/>
    </source>
</evidence>
<evidence type="ECO:0000313" key="1">
    <source>
        <dbReference type="EMBL" id="MFK4448559.1"/>
    </source>
</evidence>
<dbReference type="Proteomes" id="UP001620514">
    <property type="component" value="Unassembled WGS sequence"/>
</dbReference>
<gene>
    <name evidence="1" type="ORF">ABH943_008603</name>
</gene>
<dbReference type="RefSeq" id="WP_404614949.1">
    <property type="nucleotide sequence ID" value="NZ_JBIYDN010000054.1"/>
</dbReference>
<name>A0ABW8MYZ7_9BURK</name>
<reference evidence="1 2" key="1">
    <citation type="submission" date="2024-11" db="EMBL/GenBank/DDBJ databases">
        <title>Using genomics to understand microbial adaptation to soil warming.</title>
        <authorList>
            <person name="Deangelis K.M. PhD."/>
        </authorList>
    </citation>
    <scope>NUCLEOTIDE SEQUENCE [LARGE SCALE GENOMIC DNA]</scope>
    <source>
        <strain evidence="1 2">GAS97</strain>
    </source>
</reference>
<dbReference type="EMBL" id="JBIYDN010000054">
    <property type="protein sequence ID" value="MFK4448559.1"/>
    <property type="molecule type" value="Genomic_DNA"/>
</dbReference>
<organism evidence="1 2">
    <name type="scientific">Caballeronia udeis</name>
    <dbReference type="NCBI Taxonomy" id="1232866"/>
    <lineage>
        <taxon>Bacteria</taxon>
        <taxon>Pseudomonadati</taxon>
        <taxon>Pseudomonadota</taxon>
        <taxon>Betaproteobacteria</taxon>
        <taxon>Burkholderiales</taxon>
        <taxon>Burkholderiaceae</taxon>
        <taxon>Caballeronia</taxon>
    </lineage>
</organism>
<keyword evidence="2" id="KW-1185">Reference proteome</keyword>
<protein>
    <submittedName>
        <fullName evidence="1">Uncharacterized protein</fullName>
    </submittedName>
</protein>
<proteinExistence type="predicted"/>
<comment type="caution">
    <text evidence="1">The sequence shown here is derived from an EMBL/GenBank/DDBJ whole genome shotgun (WGS) entry which is preliminary data.</text>
</comment>
<sequence>MSTMDSSLHLLVEKWLGANAAMPARVTRFGHIHSNRRRYVCVEALRPAGALTIYFFLHDDGMWCVYPPEVKRPTMSFS</sequence>